<keyword evidence="1" id="KW-0472">Membrane</keyword>
<dbReference type="RefSeq" id="WP_115809700.1">
    <property type="nucleotide sequence ID" value="NZ_QUNI01000001.1"/>
</dbReference>
<feature type="transmembrane region" description="Helical" evidence="1">
    <location>
        <begin position="432"/>
        <end position="451"/>
    </location>
</feature>
<dbReference type="PANTHER" id="PTHR34220">
    <property type="entry name" value="SENSOR HISTIDINE KINASE YPDA"/>
    <property type="match status" value="1"/>
</dbReference>
<evidence type="ECO:0000313" key="4">
    <source>
        <dbReference type="EMBL" id="REH01855.1"/>
    </source>
</evidence>
<dbReference type="Pfam" id="PF06580">
    <property type="entry name" value="His_kinase"/>
    <property type="match status" value="1"/>
</dbReference>
<dbReference type="Pfam" id="PF02518">
    <property type="entry name" value="HATPase_c"/>
    <property type="match status" value="1"/>
</dbReference>
<reference evidence="4 5" key="1">
    <citation type="submission" date="2018-08" db="EMBL/GenBank/DDBJ databases">
        <title>Genomic Encyclopedia of Archaeal and Bacterial Type Strains, Phase II (KMG-II): from individual species to whole genera.</title>
        <authorList>
            <person name="Goeker M."/>
        </authorList>
    </citation>
    <scope>NUCLEOTIDE SEQUENCE [LARGE SCALE GENOMIC DNA]</scope>
    <source>
        <strain evidence="4 5">DSM 100880</strain>
    </source>
</reference>
<evidence type="ECO:0000313" key="5">
    <source>
        <dbReference type="Proteomes" id="UP000257136"/>
    </source>
</evidence>
<dbReference type="InterPro" id="IPR010559">
    <property type="entry name" value="Sig_transdc_His_kin_internal"/>
</dbReference>
<evidence type="ECO:0000256" key="1">
    <source>
        <dbReference type="SAM" id="Phobius"/>
    </source>
</evidence>
<keyword evidence="1" id="KW-0812">Transmembrane</keyword>
<dbReference type="EMBL" id="QUNI01000001">
    <property type="protein sequence ID" value="REH01855.1"/>
    <property type="molecule type" value="Genomic_DNA"/>
</dbReference>
<name>A0A3E0EUG2_9FLAO</name>
<feature type="transmembrane region" description="Helical" evidence="1">
    <location>
        <begin position="328"/>
        <end position="349"/>
    </location>
</feature>
<evidence type="ECO:0000259" key="3">
    <source>
        <dbReference type="Pfam" id="PF06580"/>
    </source>
</evidence>
<feature type="transmembrane region" description="Helical" evidence="1">
    <location>
        <begin position="399"/>
        <end position="420"/>
    </location>
</feature>
<keyword evidence="4" id="KW-0418">Kinase</keyword>
<accession>A0A3E0EUG2</accession>
<dbReference type="InterPro" id="IPR050640">
    <property type="entry name" value="Bact_2-comp_sensor_kinase"/>
</dbReference>
<keyword evidence="4" id="KW-0808">Transferase</keyword>
<dbReference type="PANTHER" id="PTHR34220:SF7">
    <property type="entry name" value="SENSOR HISTIDINE KINASE YPDA"/>
    <property type="match status" value="1"/>
</dbReference>
<dbReference type="InterPro" id="IPR036890">
    <property type="entry name" value="HATPase_C_sf"/>
</dbReference>
<protein>
    <submittedName>
        <fullName evidence="4">Histidine kinase</fullName>
    </submittedName>
</protein>
<comment type="caution">
    <text evidence="4">The sequence shown here is derived from an EMBL/GenBank/DDBJ whole genome shotgun (WGS) entry which is preliminary data.</text>
</comment>
<dbReference type="GO" id="GO:0016020">
    <property type="term" value="C:membrane"/>
    <property type="evidence" value="ECO:0007669"/>
    <property type="project" value="InterPro"/>
</dbReference>
<feature type="transmembrane region" description="Helical" evidence="1">
    <location>
        <begin position="364"/>
        <end position="384"/>
    </location>
</feature>
<proteinExistence type="predicted"/>
<feature type="domain" description="Histidine kinase/HSP90-like ATPase" evidence="2">
    <location>
        <begin position="574"/>
        <end position="632"/>
    </location>
</feature>
<sequence length="663" mass="76998">MKKDAFKIILLALVLVVTNIVVTSTDSKYKLIKLKNGNYISKHITQVNWEYIKNRLFSGNGEEEFVYKLNPYIKNAPILVNLQDATHNDSVAVATIIKELRTIIPNRKIEYYKNFTGKDYNDFYSSNDDETLIKGFSIGELRYSTIRLNFRTAIEDYISNDIIKTILPDGSSIERTNPPRKNNKIDFTSQVWFNLKENLPYNKRIKYIKYELLRTLCYIYPYNAFNTVLIEHNSNFGIFSTPGYNPDVTEFNDSDKFLLQKLYEDDFLKQFRDYLTSSYSWRYANNFLNKDLAKMIAWVVIICIGLFVFLISFSFFQNKKFKFSFLNYFLPILLILLYVANLTEIYAYLTDLGISQIINQESIVQLYSIAIITSLIISFLLWLLEKVWLNKIKDFSFQLIYKVIFTFILFNLPITVMYIISSTNDGFLEFYLPVFIIIIVISISRGLLLYLNQYSDSLVKEKDLELSRLKQINSEAETKLLQSQINPHFLYNSLNSIASLAPIDAQKTQKMAHSLSDLFKYSINRKGKKMSTILDEIDMVNSYLEIEKIRFGDRLQFTIDVDKELKNNEIPLFLIQPLVENAVKHGISKNEGEGKIVLKISKELQEIHISVSDNGPDFPEGLISGHGLQTIFDLLRLTYGEKASLNWTNTPEKKIIITIPQTI</sequence>
<dbReference type="Proteomes" id="UP000257136">
    <property type="component" value="Unassembled WGS sequence"/>
</dbReference>
<dbReference type="GO" id="GO:0000155">
    <property type="term" value="F:phosphorelay sensor kinase activity"/>
    <property type="evidence" value="ECO:0007669"/>
    <property type="project" value="InterPro"/>
</dbReference>
<feature type="transmembrane region" description="Helical" evidence="1">
    <location>
        <begin position="295"/>
        <end position="316"/>
    </location>
</feature>
<keyword evidence="1" id="KW-1133">Transmembrane helix</keyword>
<keyword evidence="5" id="KW-1185">Reference proteome</keyword>
<feature type="domain" description="Signal transduction histidine kinase internal region" evidence="3">
    <location>
        <begin position="476"/>
        <end position="555"/>
    </location>
</feature>
<gene>
    <name evidence="4" type="ORF">C8P67_101339</name>
</gene>
<dbReference type="AlphaFoldDB" id="A0A3E0EUG2"/>
<dbReference type="OrthoDB" id="6190788at2"/>
<dbReference type="Gene3D" id="3.30.565.10">
    <property type="entry name" value="Histidine kinase-like ATPase, C-terminal domain"/>
    <property type="match status" value="1"/>
</dbReference>
<dbReference type="InterPro" id="IPR003594">
    <property type="entry name" value="HATPase_dom"/>
</dbReference>
<dbReference type="SUPFAM" id="SSF55874">
    <property type="entry name" value="ATPase domain of HSP90 chaperone/DNA topoisomerase II/histidine kinase"/>
    <property type="match status" value="1"/>
</dbReference>
<organism evidence="4 5">
    <name type="scientific">Flavobacterium aquicola</name>
    <dbReference type="NCBI Taxonomy" id="1682742"/>
    <lineage>
        <taxon>Bacteria</taxon>
        <taxon>Pseudomonadati</taxon>
        <taxon>Bacteroidota</taxon>
        <taxon>Flavobacteriia</taxon>
        <taxon>Flavobacteriales</taxon>
        <taxon>Flavobacteriaceae</taxon>
        <taxon>Flavobacterium</taxon>
    </lineage>
</organism>
<evidence type="ECO:0000259" key="2">
    <source>
        <dbReference type="Pfam" id="PF02518"/>
    </source>
</evidence>